<dbReference type="GO" id="GO:0000156">
    <property type="term" value="F:phosphorelay response regulator activity"/>
    <property type="evidence" value="ECO:0007669"/>
    <property type="project" value="UniProtKB-ARBA"/>
</dbReference>
<organism evidence="7 8">
    <name type="scientific">Piedraia hortae CBS 480.64</name>
    <dbReference type="NCBI Taxonomy" id="1314780"/>
    <lineage>
        <taxon>Eukaryota</taxon>
        <taxon>Fungi</taxon>
        <taxon>Dikarya</taxon>
        <taxon>Ascomycota</taxon>
        <taxon>Pezizomycotina</taxon>
        <taxon>Dothideomycetes</taxon>
        <taxon>Dothideomycetidae</taxon>
        <taxon>Capnodiales</taxon>
        <taxon>Piedraiaceae</taxon>
        <taxon>Piedraia</taxon>
    </lineage>
</organism>
<dbReference type="FunFam" id="3.40.50.2300:FF:000146">
    <property type="entry name" value="Putative two-component response regulator SSK1p"/>
    <property type="match status" value="1"/>
</dbReference>
<evidence type="ECO:0000256" key="5">
    <source>
        <dbReference type="SAM" id="MobiDB-lite"/>
    </source>
</evidence>
<evidence type="ECO:0000256" key="2">
    <source>
        <dbReference type="ARBA" id="ARBA00023012"/>
    </source>
</evidence>
<dbReference type="Proteomes" id="UP000799421">
    <property type="component" value="Unassembled WGS sequence"/>
</dbReference>
<feature type="domain" description="Response regulatory" evidence="6">
    <location>
        <begin position="267"/>
        <end position="420"/>
    </location>
</feature>
<protein>
    <submittedName>
        <fullName evidence="7">CheY-like protein</fullName>
    </submittedName>
</protein>
<dbReference type="PANTHER" id="PTHR45339">
    <property type="entry name" value="HYBRID SIGNAL TRANSDUCTION HISTIDINE KINASE J"/>
    <property type="match status" value="1"/>
</dbReference>
<reference evidence="7" key="1">
    <citation type="journal article" date="2020" name="Stud. Mycol.">
        <title>101 Dothideomycetes genomes: a test case for predicting lifestyles and emergence of pathogens.</title>
        <authorList>
            <person name="Haridas S."/>
            <person name="Albert R."/>
            <person name="Binder M."/>
            <person name="Bloem J."/>
            <person name="Labutti K."/>
            <person name="Salamov A."/>
            <person name="Andreopoulos B."/>
            <person name="Baker S."/>
            <person name="Barry K."/>
            <person name="Bills G."/>
            <person name="Bluhm B."/>
            <person name="Cannon C."/>
            <person name="Castanera R."/>
            <person name="Culley D."/>
            <person name="Daum C."/>
            <person name="Ezra D."/>
            <person name="Gonzalez J."/>
            <person name="Henrissat B."/>
            <person name="Kuo A."/>
            <person name="Liang C."/>
            <person name="Lipzen A."/>
            <person name="Lutzoni F."/>
            <person name="Magnuson J."/>
            <person name="Mondo S."/>
            <person name="Nolan M."/>
            <person name="Ohm R."/>
            <person name="Pangilinan J."/>
            <person name="Park H.-J."/>
            <person name="Ramirez L."/>
            <person name="Alfaro M."/>
            <person name="Sun H."/>
            <person name="Tritt A."/>
            <person name="Yoshinaga Y."/>
            <person name="Zwiers L.-H."/>
            <person name="Turgeon B."/>
            <person name="Goodwin S."/>
            <person name="Spatafora J."/>
            <person name="Crous P."/>
            <person name="Grigoriev I."/>
        </authorList>
    </citation>
    <scope>NUCLEOTIDE SEQUENCE</scope>
    <source>
        <strain evidence="7">CBS 480.64</strain>
    </source>
</reference>
<name>A0A6A7BV55_9PEZI</name>
<evidence type="ECO:0000259" key="6">
    <source>
        <dbReference type="PROSITE" id="PS50110"/>
    </source>
</evidence>
<feature type="compositionally biased region" description="Pro residues" evidence="5">
    <location>
        <begin position="206"/>
        <end position="228"/>
    </location>
</feature>
<dbReference type="SUPFAM" id="SSF52172">
    <property type="entry name" value="CheY-like"/>
    <property type="match status" value="1"/>
</dbReference>
<dbReference type="InterPro" id="IPR001789">
    <property type="entry name" value="Sig_transdc_resp-reg_receiver"/>
</dbReference>
<dbReference type="OrthoDB" id="21225at2759"/>
<dbReference type="InterPro" id="IPR011006">
    <property type="entry name" value="CheY-like_superfamily"/>
</dbReference>
<evidence type="ECO:0000256" key="4">
    <source>
        <dbReference type="PROSITE-ProRule" id="PRU00169"/>
    </source>
</evidence>
<dbReference type="Gene3D" id="3.40.50.2300">
    <property type="match status" value="1"/>
</dbReference>
<dbReference type="PANTHER" id="PTHR45339:SF1">
    <property type="entry name" value="HYBRID SIGNAL TRANSDUCTION HISTIDINE KINASE J"/>
    <property type="match status" value="1"/>
</dbReference>
<evidence type="ECO:0000313" key="8">
    <source>
        <dbReference type="Proteomes" id="UP000799421"/>
    </source>
</evidence>
<dbReference type="PROSITE" id="PS50110">
    <property type="entry name" value="RESPONSE_REGULATORY"/>
    <property type="match status" value="1"/>
</dbReference>
<gene>
    <name evidence="7" type="ORF">K470DRAFT_259346</name>
</gene>
<accession>A0A6A7BV55</accession>
<dbReference type="EMBL" id="MU006000">
    <property type="protein sequence ID" value="KAF2858962.1"/>
    <property type="molecule type" value="Genomic_DNA"/>
</dbReference>
<feature type="region of interest" description="Disordered" evidence="5">
    <location>
        <begin position="158"/>
        <end position="254"/>
    </location>
</feature>
<proteinExistence type="inferred from homology"/>
<keyword evidence="1 4" id="KW-0597">Phosphoprotein</keyword>
<keyword evidence="2" id="KW-0902">Two-component regulatory system</keyword>
<keyword evidence="8" id="KW-1185">Reference proteome</keyword>
<dbReference type="Pfam" id="PF00072">
    <property type="entry name" value="Response_reg"/>
    <property type="match status" value="1"/>
</dbReference>
<dbReference type="AlphaFoldDB" id="A0A6A7BV55"/>
<dbReference type="SMART" id="SM00448">
    <property type="entry name" value="REC"/>
    <property type="match status" value="1"/>
</dbReference>
<dbReference type="CDD" id="cd17546">
    <property type="entry name" value="REC_hyHK_CKI1_RcsC-like"/>
    <property type="match status" value="1"/>
</dbReference>
<sequence length="445" mass="48759">MRKVWVKRPGASATLVQVNDGDLVDDLREMILKKYANSLGRTVDSPDISMHISPRPAGDAARTLRLLGPDEDVCRTVDRYYPDQQRVDDALIIDVRPPDRRIVFSPRMCSVSMRPDDLAPVEPAGDYFPPMGVVPEVGGIDAQTRTLSVLNAGQATPLLSPAATRRARPPINRQHTTSPGRLMQQTTQTSRRVDSDSDAQQSDDAPAPPPLPSPPGTEAPNKSGPPTPMATTGQQTPGPRPSRRSKTQRPVPSAVSTILDVSVPPISVLLVEDNNINLRILEGLMKRLKVRWQTAVNGQLAVEKWKKGGFHLVLMDIQMPVMNGLQATKEIRRLERINGIGAFSKPQPTANGAADEQGKGGDKDILPKGDGLFKSPVTIVALTASNLQSDRHEALAAGCNDFLTKPVNFVWLERKVKEWGCMQALIDIDGWRRWKDFASKRESAL</sequence>
<feature type="modified residue" description="4-aspartylphosphate" evidence="4">
    <location>
        <position position="316"/>
    </location>
</feature>
<comment type="similarity">
    <text evidence="3">Belongs to the SSK1 family.</text>
</comment>
<feature type="compositionally biased region" description="Polar residues" evidence="5">
    <location>
        <begin position="173"/>
        <end position="190"/>
    </location>
</feature>
<evidence type="ECO:0000313" key="7">
    <source>
        <dbReference type="EMBL" id="KAF2858962.1"/>
    </source>
</evidence>
<evidence type="ECO:0000256" key="3">
    <source>
        <dbReference type="ARBA" id="ARBA00093463"/>
    </source>
</evidence>
<evidence type="ECO:0000256" key="1">
    <source>
        <dbReference type="ARBA" id="ARBA00022553"/>
    </source>
</evidence>